<evidence type="ECO:0000313" key="2">
    <source>
        <dbReference type="Proteomes" id="UP000250043"/>
    </source>
</evidence>
<keyword evidence="2" id="KW-1185">Reference proteome</keyword>
<gene>
    <name evidence="1" type="ORF">OBBRIDRAFT_824478</name>
</gene>
<protein>
    <recommendedName>
        <fullName evidence="3">F-box domain-containing protein</fullName>
    </recommendedName>
</protein>
<accession>A0A8E2B575</accession>
<dbReference type="EMBL" id="KV722363">
    <property type="protein sequence ID" value="OCH92842.1"/>
    <property type="molecule type" value="Genomic_DNA"/>
</dbReference>
<dbReference type="AlphaFoldDB" id="A0A8E2B575"/>
<sequence length="434" mass="48991">MVEDDATPMTYRMRRMEISIKVPGGDNPDTVTVHLPTELILVIFNFACPPTAFLMSSLQRCPSPAWSRALRTKKALMQVCKAWYSLALPYLYESIVLDLSRQVLALARTIRESQSDIAPLIKHVHFILSIPVRGQLPQVVLNQVAFVLKKASNVITVVLGPSFSLRCIFESDTRQFRPVVDALMGMASTVRRLEYDLPIAHYGHRLAPSMELTASFSRLVSLTFPVPATWHLPDPPMLDLLDLEQLHLSCSPDSDLRIIVSWTLPQLQDLTITGREGYQLDRSEYEELLMQHGEGIEYLDVSQTPSSHLNHILGTIHLCPKLSHLVVTYFDIPEHLILQYDSTHDIGHPSLANIDFWVSNDDHSFRLVLSTARSSLLKNARTFDGGLFPHLRRLPRLLGPDTNVPTEDTATYSFAPFHIVQTRRKVVMAGQRTS</sequence>
<proteinExistence type="predicted"/>
<evidence type="ECO:0008006" key="3">
    <source>
        <dbReference type="Google" id="ProtNLM"/>
    </source>
</evidence>
<dbReference type="Proteomes" id="UP000250043">
    <property type="component" value="Unassembled WGS sequence"/>
</dbReference>
<dbReference type="OrthoDB" id="3060996at2759"/>
<name>A0A8E2B575_9APHY</name>
<evidence type="ECO:0000313" key="1">
    <source>
        <dbReference type="EMBL" id="OCH92842.1"/>
    </source>
</evidence>
<reference evidence="1 2" key="1">
    <citation type="submission" date="2016-07" db="EMBL/GenBank/DDBJ databases">
        <title>Draft genome of the white-rot fungus Obba rivulosa 3A-2.</title>
        <authorList>
            <consortium name="DOE Joint Genome Institute"/>
            <person name="Miettinen O."/>
            <person name="Riley R."/>
            <person name="Acob R."/>
            <person name="Barry K."/>
            <person name="Cullen D."/>
            <person name="De Vries R."/>
            <person name="Hainaut M."/>
            <person name="Hatakka A."/>
            <person name="Henrissat B."/>
            <person name="Hilden K."/>
            <person name="Kuo R."/>
            <person name="Labutti K."/>
            <person name="Lipzen A."/>
            <person name="Makela M.R."/>
            <person name="Sandor L."/>
            <person name="Spatafora J.W."/>
            <person name="Grigoriev I.V."/>
            <person name="Hibbett D.S."/>
        </authorList>
    </citation>
    <scope>NUCLEOTIDE SEQUENCE [LARGE SCALE GENOMIC DNA]</scope>
    <source>
        <strain evidence="1 2">3A-2</strain>
    </source>
</reference>
<organism evidence="1 2">
    <name type="scientific">Obba rivulosa</name>
    <dbReference type="NCBI Taxonomy" id="1052685"/>
    <lineage>
        <taxon>Eukaryota</taxon>
        <taxon>Fungi</taxon>
        <taxon>Dikarya</taxon>
        <taxon>Basidiomycota</taxon>
        <taxon>Agaricomycotina</taxon>
        <taxon>Agaricomycetes</taxon>
        <taxon>Polyporales</taxon>
        <taxon>Gelatoporiaceae</taxon>
        <taxon>Obba</taxon>
    </lineage>
</organism>